<dbReference type="AlphaFoldDB" id="A0AAD6G4H3"/>
<sequence length="71" mass="7935">MPEKHEADEPKIEEAIKVDVKSLQQISSSGRAARRKREENHAEKAFSALDAAFEKHLKEGNEGAQQSRPGH</sequence>
<protein>
    <submittedName>
        <fullName evidence="2">Uncharacterized protein</fullName>
    </submittedName>
</protein>
<proteinExistence type="predicted"/>
<feature type="region of interest" description="Disordered" evidence="1">
    <location>
        <begin position="23"/>
        <end position="42"/>
    </location>
</feature>
<dbReference type="Proteomes" id="UP001213681">
    <property type="component" value="Unassembled WGS sequence"/>
</dbReference>
<keyword evidence="3" id="KW-1185">Reference proteome</keyword>
<name>A0AAD6G4H3_9EURO</name>
<comment type="caution">
    <text evidence="2">The sequence shown here is derived from an EMBL/GenBank/DDBJ whole genome shotgun (WGS) entry which is preliminary data.</text>
</comment>
<organism evidence="2 3">
    <name type="scientific">Penicillium daleae</name>
    <dbReference type="NCBI Taxonomy" id="63821"/>
    <lineage>
        <taxon>Eukaryota</taxon>
        <taxon>Fungi</taxon>
        <taxon>Dikarya</taxon>
        <taxon>Ascomycota</taxon>
        <taxon>Pezizomycotina</taxon>
        <taxon>Eurotiomycetes</taxon>
        <taxon>Eurotiomycetidae</taxon>
        <taxon>Eurotiales</taxon>
        <taxon>Aspergillaceae</taxon>
        <taxon>Penicillium</taxon>
    </lineage>
</organism>
<accession>A0AAD6G4H3</accession>
<reference evidence="2" key="2">
    <citation type="journal article" date="2023" name="IMA Fungus">
        <title>Comparative genomic study of the Penicillium genus elucidates a diverse pangenome and 15 lateral gene transfer events.</title>
        <authorList>
            <person name="Petersen C."/>
            <person name="Sorensen T."/>
            <person name="Nielsen M.R."/>
            <person name="Sondergaard T.E."/>
            <person name="Sorensen J.L."/>
            <person name="Fitzpatrick D.A."/>
            <person name="Frisvad J.C."/>
            <person name="Nielsen K.L."/>
        </authorList>
    </citation>
    <scope>NUCLEOTIDE SEQUENCE</scope>
    <source>
        <strain evidence="2">IBT 16125</strain>
    </source>
</reference>
<dbReference type="RefSeq" id="XP_056768427.1">
    <property type="nucleotide sequence ID" value="XM_056907700.1"/>
</dbReference>
<evidence type="ECO:0000313" key="3">
    <source>
        <dbReference type="Proteomes" id="UP001213681"/>
    </source>
</evidence>
<dbReference type="EMBL" id="JAPVEA010000004">
    <property type="protein sequence ID" value="KAJ5456054.1"/>
    <property type="molecule type" value="Genomic_DNA"/>
</dbReference>
<evidence type="ECO:0000313" key="2">
    <source>
        <dbReference type="EMBL" id="KAJ5456054.1"/>
    </source>
</evidence>
<reference evidence="2" key="1">
    <citation type="submission" date="2022-12" db="EMBL/GenBank/DDBJ databases">
        <authorList>
            <person name="Petersen C."/>
        </authorList>
    </citation>
    <scope>NUCLEOTIDE SEQUENCE</scope>
    <source>
        <strain evidence="2">IBT 16125</strain>
    </source>
</reference>
<evidence type="ECO:0000256" key="1">
    <source>
        <dbReference type="SAM" id="MobiDB-lite"/>
    </source>
</evidence>
<dbReference type="GeneID" id="81597943"/>
<gene>
    <name evidence="2" type="ORF">N7458_004318</name>
</gene>